<dbReference type="Proteomes" id="UP000198752">
    <property type="component" value="Unassembled WGS sequence"/>
</dbReference>
<accession>A0A1I2P1Z7</accession>
<name>A0A1I2P1Z7_9BACL</name>
<sequence>MTVDYKELSQLRIDTEAVILEKNKEIAKTVTFLCRELRIANIEKITPQMVAAIAELSKQN</sequence>
<gene>
    <name evidence="1" type="ORF">SAMN02982927_00657</name>
</gene>
<reference evidence="2" key="1">
    <citation type="submission" date="2016-10" db="EMBL/GenBank/DDBJ databases">
        <authorList>
            <person name="Varghese N."/>
            <person name="Submissions S."/>
        </authorList>
    </citation>
    <scope>NUCLEOTIDE SEQUENCE [LARGE SCALE GENOMIC DNA]</scope>
    <source>
        <strain evidence="2">ATCC 700379</strain>
    </source>
</reference>
<organism evidence="1 2">
    <name type="scientific">Sporolactobacillus nakayamae</name>
    <dbReference type="NCBI Taxonomy" id="269670"/>
    <lineage>
        <taxon>Bacteria</taxon>
        <taxon>Bacillati</taxon>
        <taxon>Bacillota</taxon>
        <taxon>Bacilli</taxon>
        <taxon>Bacillales</taxon>
        <taxon>Sporolactobacillaceae</taxon>
        <taxon>Sporolactobacillus</taxon>
    </lineage>
</organism>
<dbReference type="AlphaFoldDB" id="A0A1I2P1Z7"/>
<evidence type="ECO:0000313" key="2">
    <source>
        <dbReference type="Proteomes" id="UP000198752"/>
    </source>
</evidence>
<dbReference type="EMBL" id="FOOY01000004">
    <property type="protein sequence ID" value="SFG09663.1"/>
    <property type="molecule type" value="Genomic_DNA"/>
</dbReference>
<evidence type="ECO:0000313" key="1">
    <source>
        <dbReference type="EMBL" id="SFG09663.1"/>
    </source>
</evidence>
<protein>
    <submittedName>
        <fullName evidence="1">Uncharacterized protein</fullName>
    </submittedName>
</protein>
<keyword evidence="2" id="KW-1185">Reference proteome</keyword>
<proteinExistence type="predicted"/>
<dbReference type="STRING" id="269670.SAMN02982927_00657"/>